<evidence type="ECO:0000313" key="1">
    <source>
        <dbReference type="EMBL" id="CAB1435493.1"/>
    </source>
</evidence>
<proteinExistence type="predicted"/>
<name>A0A9N7UPM7_PLEPL</name>
<evidence type="ECO:0000313" key="2">
    <source>
        <dbReference type="Proteomes" id="UP001153269"/>
    </source>
</evidence>
<keyword evidence="2" id="KW-1185">Reference proteome</keyword>
<protein>
    <submittedName>
        <fullName evidence="1">Uncharacterized protein</fullName>
    </submittedName>
</protein>
<dbReference type="AlphaFoldDB" id="A0A9N7UPM7"/>
<sequence length="161" mass="17681">MRVVKGLGFRDWDGDRERKWKRIHVPVTQEEKNQVLENELVHGWMRVTSGVTTAQAALAAGSECLVDVSSHNGLLCESGRWGGELDGEEKGVELGTRNSHLKGSLGWVPICPRGSDISIQTTHHGFCLPTTKTYSLISGFQGLWDSGDLCSHKAESPCCVY</sequence>
<organism evidence="1 2">
    <name type="scientific">Pleuronectes platessa</name>
    <name type="common">European plaice</name>
    <dbReference type="NCBI Taxonomy" id="8262"/>
    <lineage>
        <taxon>Eukaryota</taxon>
        <taxon>Metazoa</taxon>
        <taxon>Chordata</taxon>
        <taxon>Craniata</taxon>
        <taxon>Vertebrata</taxon>
        <taxon>Euteleostomi</taxon>
        <taxon>Actinopterygii</taxon>
        <taxon>Neopterygii</taxon>
        <taxon>Teleostei</taxon>
        <taxon>Neoteleostei</taxon>
        <taxon>Acanthomorphata</taxon>
        <taxon>Carangaria</taxon>
        <taxon>Pleuronectiformes</taxon>
        <taxon>Pleuronectoidei</taxon>
        <taxon>Pleuronectidae</taxon>
        <taxon>Pleuronectes</taxon>
    </lineage>
</organism>
<dbReference type="Proteomes" id="UP001153269">
    <property type="component" value="Unassembled WGS sequence"/>
</dbReference>
<gene>
    <name evidence="1" type="ORF">PLEPLA_LOCUS23563</name>
</gene>
<accession>A0A9N7UPM7</accession>
<reference evidence="1" key="1">
    <citation type="submission" date="2020-03" db="EMBL/GenBank/DDBJ databases">
        <authorList>
            <person name="Weist P."/>
        </authorList>
    </citation>
    <scope>NUCLEOTIDE SEQUENCE</scope>
</reference>
<dbReference type="EMBL" id="CADEAL010001779">
    <property type="protein sequence ID" value="CAB1435493.1"/>
    <property type="molecule type" value="Genomic_DNA"/>
</dbReference>
<comment type="caution">
    <text evidence="1">The sequence shown here is derived from an EMBL/GenBank/DDBJ whole genome shotgun (WGS) entry which is preliminary data.</text>
</comment>